<feature type="domain" description="Aminoacyl-tRNA synthetase class Ia" evidence="6">
    <location>
        <begin position="2"/>
        <end position="181"/>
    </location>
</feature>
<comment type="caution">
    <text evidence="7">The sequence shown here is derived from an EMBL/GenBank/DDBJ whole genome shotgun (WGS) entry which is preliminary data.</text>
</comment>
<dbReference type="Gene3D" id="3.90.740.10">
    <property type="entry name" value="Valyl/Leucyl/Isoleucyl-tRNA synthetase, editing domain"/>
    <property type="match status" value="1"/>
</dbReference>
<evidence type="ECO:0000256" key="5">
    <source>
        <dbReference type="ARBA" id="ARBA00023146"/>
    </source>
</evidence>
<evidence type="ECO:0000256" key="2">
    <source>
        <dbReference type="ARBA" id="ARBA00022741"/>
    </source>
</evidence>
<evidence type="ECO:0000259" key="6">
    <source>
        <dbReference type="Pfam" id="PF00133"/>
    </source>
</evidence>
<evidence type="ECO:0000256" key="3">
    <source>
        <dbReference type="ARBA" id="ARBA00022840"/>
    </source>
</evidence>
<dbReference type="GO" id="GO:0002161">
    <property type="term" value="F:aminoacyl-tRNA deacylase activity"/>
    <property type="evidence" value="ECO:0007669"/>
    <property type="project" value="InterPro"/>
</dbReference>
<dbReference type="GO" id="GO:0005829">
    <property type="term" value="C:cytosol"/>
    <property type="evidence" value="ECO:0007669"/>
    <property type="project" value="TreeGrafter"/>
</dbReference>
<dbReference type="GO" id="GO:0004822">
    <property type="term" value="F:isoleucine-tRNA ligase activity"/>
    <property type="evidence" value="ECO:0007669"/>
    <property type="project" value="TreeGrafter"/>
</dbReference>
<dbReference type="SUPFAM" id="SSF50677">
    <property type="entry name" value="ValRS/IleRS/LeuRS editing domain"/>
    <property type="match status" value="1"/>
</dbReference>
<evidence type="ECO:0000256" key="1">
    <source>
        <dbReference type="ARBA" id="ARBA00022598"/>
    </source>
</evidence>
<dbReference type="PANTHER" id="PTHR42765:SF1">
    <property type="entry name" value="ISOLEUCINE--TRNA LIGASE, MITOCHONDRIAL"/>
    <property type="match status" value="1"/>
</dbReference>
<dbReference type="GO" id="GO:0006428">
    <property type="term" value="P:isoleucyl-tRNA aminoacylation"/>
    <property type="evidence" value="ECO:0007669"/>
    <property type="project" value="TreeGrafter"/>
</dbReference>
<dbReference type="PANTHER" id="PTHR42765">
    <property type="entry name" value="SOLEUCYL-TRNA SYNTHETASE"/>
    <property type="match status" value="1"/>
</dbReference>
<keyword evidence="1" id="KW-0436">Ligase</keyword>
<keyword evidence="4" id="KW-0648">Protein biosynthesis</keyword>
<feature type="non-terminal residue" evidence="7">
    <location>
        <position position="1"/>
    </location>
</feature>
<dbReference type="InterPro" id="IPR050081">
    <property type="entry name" value="Ile-tRNA_ligase"/>
</dbReference>
<keyword evidence="2" id="KW-0547">Nucleotide-binding</keyword>
<name>X0UQV5_9ZZZZ</name>
<keyword evidence="3" id="KW-0067">ATP-binding</keyword>
<dbReference type="Pfam" id="PF00133">
    <property type="entry name" value="tRNA-synt_1"/>
    <property type="match status" value="1"/>
</dbReference>
<keyword evidence="5" id="KW-0030">Aminoacyl-tRNA synthetase</keyword>
<reference evidence="7" key="1">
    <citation type="journal article" date="2014" name="Front. Microbiol.">
        <title>High frequency of phylogenetically diverse reductive dehalogenase-homologous genes in deep subseafloor sedimentary metagenomes.</title>
        <authorList>
            <person name="Kawai M."/>
            <person name="Futagami T."/>
            <person name="Toyoda A."/>
            <person name="Takaki Y."/>
            <person name="Nishi S."/>
            <person name="Hori S."/>
            <person name="Arai W."/>
            <person name="Tsubouchi T."/>
            <person name="Morono Y."/>
            <person name="Uchiyama I."/>
            <person name="Ito T."/>
            <person name="Fujiyama A."/>
            <person name="Inagaki F."/>
            <person name="Takami H."/>
        </authorList>
    </citation>
    <scope>NUCLEOTIDE SEQUENCE</scope>
    <source>
        <strain evidence="7">Expedition CK06-06</strain>
    </source>
</reference>
<gene>
    <name evidence="7" type="ORF">S01H1_35009</name>
</gene>
<dbReference type="EMBL" id="BARS01021836">
    <property type="protein sequence ID" value="GAG08219.1"/>
    <property type="molecule type" value="Genomic_DNA"/>
</dbReference>
<dbReference type="SUPFAM" id="SSF52374">
    <property type="entry name" value="Nucleotidylyl transferase"/>
    <property type="match status" value="1"/>
</dbReference>
<organism evidence="7">
    <name type="scientific">marine sediment metagenome</name>
    <dbReference type="NCBI Taxonomy" id="412755"/>
    <lineage>
        <taxon>unclassified sequences</taxon>
        <taxon>metagenomes</taxon>
        <taxon>ecological metagenomes</taxon>
    </lineage>
</organism>
<dbReference type="InterPro" id="IPR009008">
    <property type="entry name" value="Val/Leu/Ile-tRNA-synth_edit"/>
</dbReference>
<dbReference type="AlphaFoldDB" id="X0UQV5"/>
<evidence type="ECO:0000256" key="4">
    <source>
        <dbReference type="ARBA" id="ARBA00022917"/>
    </source>
</evidence>
<proteinExistence type="predicted"/>
<dbReference type="InterPro" id="IPR002300">
    <property type="entry name" value="aa-tRNA-synth_Ia"/>
</dbReference>
<evidence type="ECO:0000313" key="7">
    <source>
        <dbReference type="EMBL" id="GAG08219.1"/>
    </source>
</evidence>
<sequence length="271" mass="31381">KVMEKLGMKNKDEIPKLGVGKFIEECKKLSTANMELMNKDFTRIGIWMDFKNAYQSIKNEFMEGEWWLVKKAHENNRLYEGLKSMHWCPKCATALAKHELEYKNVKDNSIFLKFKVKGKKEYLIIWTTTPWTIAYNLGVMVNPEEDYVKAKVNNEVWIVAKKLANIFISSLDKKFKILEEFKGEKLEGLSYEHPFKDELKDWYGKLSKQSKHVHTILLSKEYVDTSSGTGLVHTAPGCGPEDFEVGHKYGIPPFNTLDENGKYDNTMGKFS</sequence>
<accession>X0UQV5</accession>
<feature type="non-terminal residue" evidence="7">
    <location>
        <position position="271"/>
    </location>
</feature>
<protein>
    <recommendedName>
        <fullName evidence="6">Aminoacyl-tRNA synthetase class Ia domain-containing protein</fullName>
    </recommendedName>
</protein>
<dbReference type="GO" id="GO:0005524">
    <property type="term" value="F:ATP binding"/>
    <property type="evidence" value="ECO:0007669"/>
    <property type="project" value="UniProtKB-KW"/>
</dbReference>